<evidence type="ECO:0000259" key="1">
    <source>
        <dbReference type="Pfam" id="PF13401"/>
    </source>
</evidence>
<dbReference type="GO" id="GO:0016887">
    <property type="term" value="F:ATP hydrolysis activity"/>
    <property type="evidence" value="ECO:0007669"/>
    <property type="project" value="InterPro"/>
</dbReference>
<dbReference type="Pfam" id="PF13401">
    <property type="entry name" value="AAA_22"/>
    <property type="match status" value="1"/>
</dbReference>
<dbReference type="AlphaFoldDB" id="A0A2G6K6C1"/>
<organism evidence="2 3">
    <name type="scientific">Ilumatobacter coccineus</name>
    <dbReference type="NCBI Taxonomy" id="467094"/>
    <lineage>
        <taxon>Bacteria</taxon>
        <taxon>Bacillati</taxon>
        <taxon>Actinomycetota</taxon>
        <taxon>Acidimicrobiia</taxon>
        <taxon>Acidimicrobiales</taxon>
        <taxon>Ilumatobacteraceae</taxon>
        <taxon>Ilumatobacter</taxon>
    </lineage>
</organism>
<accession>A0A2G6K6C1</accession>
<dbReference type="PANTHER" id="PTHR35894:SF1">
    <property type="entry name" value="PHOSPHORIBULOKINASE _ URIDINE KINASE FAMILY"/>
    <property type="match status" value="1"/>
</dbReference>
<dbReference type="EMBL" id="PDSL01000098">
    <property type="protein sequence ID" value="PIE31237.1"/>
    <property type="molecule type" value="Genomic_DNA"/>
</dbReference>
<dbReference type="SUPFAM" id="SSF52540">
    <property type="entry name" value="P-loop containing nucleoside triphosphate hydrolases"/>
    <property type="match status" value="1"/>
</dbReference>
<dbReference type="Gene3D" id="3.40.50.300">
    <property type="entry name" value="P-loop containing nucleotide triphosphate hydrolases"/>
    <property type="match status" value="1"/>
</dbReference>
<evidence type="ECO:0000313" key="2">
    <source>
        <dbReference type="EMBL" id="PIE31237.1"/>
    </source>
</evidence>
<proteinExistence type="predicted"/>
<dbReference type="PANTHER" id="PTHR35894">
    <property type="entry name" value="GENERAL SECRETION PATHWAY PROTEIN A-RELATED"/>
    <property type="match status" value="1"/>
</dbReference>
<feature type="domain" description="ORC1/DEAH AAA+ ATPase" evidence="1">
    <location>
        <begin position="49"/>
        <end position="192"/>
    </location>
</feature>
<dbReference type="Proteomes" id="UP000230914">
    <property type="component" value="Unassembled WGS sequence"/>
</dbReference>
<name>A0A2G6K6C1_9ACTN</name>
<dbReference type="InterPro" id="IPR049945">
    <property type="entry name" value="AAA_22"/>
</dbReference>
<comment type="caution">
    <text evidence="2">The sequence shown here is derived from an EMBL/GenBank/DDBJ whole genome shotgun (WGS) entry which is preliminary data.</text>
</comment>
<gene>
    <name evidence="2" type="ORF">CSA55_06110</name>
</gene>
<dbReference type="InterPro" id="IPR027417">
    <property type="entry name" value="P-loop_NTPase"/>
</dbReference>
<dbReference type="InterPro" id="IPR052026">
    <property type="entry name" value="ExeA_AAA_ATPase_DNA-bind"/>
</dbReference>
<protein>
    <recommendedName>
        <fullName evidence="1">ORC1/DEAH AAA+ ATPase domain-containing protein</fullName>
    </recommendedName>
</protein>
<evidence type="ECO:0000313" key="3">
    <source>
        <dbReference type="Proteomes" id="UP000230914"/>
    </source>
</evidence>
<sequence>MLRTRGGIPMAWAPAPHQANPFVVSGVPNYVGGRFQERQQLSDWLLSSDRNPCLVAGVRGAGKTTLAAWVDDYLTYDHYGNFTPQHTRWIPVHARGDRNDTILDQVVSSHRRTITTEVGGNLLGARAQRSETVSISAARSLIEALPHGYVIIIDEAQALSSDQLVELADFLERPGSEYSGKVLMAGTPSLLHIHPTKGTLGLFARAPKISLAATQSEPETRDTIIGTLSAAADHGTSDLKHFTDDAIHRLHTETRGYPTAVQVGAHYAYAAAPGDRVEAEHLDFSPWSPTGRRLIEALDQMVRRQGTTGRPPVLRQAVIRHLATNPGAKTRHLVNALGKTDPSALNATLDYLQDAGLVANTDGHWRLDIPLLDRYIDHIIPAPHDDPTSTEPTE</sequence>
<reference evidence="2 3" key="1">
    <citation type="submission" date="2017-10" db="EMBL/GenBank/DDBJ databases">
        <title>Novel microbial diversity and functional potential in the marine mammal oral microbiome.</title>
        <authorList>
            <person name="Dudek N.K."/>
            <person name="Sun C.L."/>
            <person name="Burstein D."/>
            <person name="Kantor R.S."/>
            <person name="Aliaga Goltsman D.S."/>
            <person name="Bik E.M."/>
            <person name="Thomas B.C."/>
            <person name="Banfield J.F."/>
            <person name="Relman D.A."/>
        </authorList>
    </citation>
    <scope>NUCLEOTIDE SEQUENCE [LARGE SCALE GENOMIC DNA]</scope>
    <source>
        <strain evidence="2">DOLJORAL78_61_10</strain>
    </source>
</reference>